<gene>
    <name evidence="2" type="ORF">HCN44_007042</name>
</gene>
<sequence>MKNVGEQNFSWFAIFLAAFYSLLASCRGDDCGHEHLAICARPLGKITNDNELGFVTTKRELEALCPDLEAGMTCIKLYTLRCMEGKQRENFNSLYKGVNMAIIELCQEGRYQDDFLKHAPCMQKVQPDYEVCSKKYQQTVLNLEKKNHTAEPLKSICW</sequence>
<accession>A0A834Y168</accession>
<dbReference type="EMBL" id="JACMRX010000002">
    <property type="protein sequence ID" value="KAF7995935.1"/>
    <property type="molecule type" value="Genomic_DNA"/>
</dbReference>
<feature type="chain" id="PRO_5033024608" description="Odorant-binding protein" evidence="1">
    <location>
        <begin position="29"/>
        <end position="158"/>
    </location>
</feature>
<evidence type="ECO:0000313" key="3">
    <source>
        <dbReference type="Proteomes" id="UP000639338"/>
    </source>
</evidence>
<dbReference type="PROSITE" id="PS51257">
    <property type="entry name" value="PROKAR_LIPOPROTEIN"/>
    <property type="match status" value="1"/>
</dbReference>
<dbReference type="PANTHER" id="PTHR33964">
    <property type="entry name" value="RE45066P-RELATED"/>
    <property type="match status" value="1"/>
</dbReference>
<evidence type="ECO:0000313" key="2">
    <source>
        <dbReference type="EMBL" id="KAF7995935.1"/>
    </source>
</evidence>
<dbReference type="Proteomes" id="UP000639338">
    <property type="component" value="Unassembled WGS sequence"/>
</dbReference>
<name>A0A834Y168_APHGI</name>
<keyword evidence="3" id="KW-1185">Reference proteome</keyword>
<reference evidence="2 3" key="1">
    <citation type="submission" date="2020-08" db="EMBL/GenBank/DDBJ databases">
        <title>Aphidius gifuensis genome sequencing and assembly.</title>
        <authorList>
            <person name="Du Z."/>
        </authorList>
    </citation>
    <scope>NUCLEOTIDE SEQUENCE [LARGE SCALE GENOMIC DNA]</scope>
    <source>
        <strain evidence="2">YNYX2018</strain>
        <tissue evidence="2">Adults</tissue>
    </source>
</reference>
<feature type="signal peptide" evidence="1">
    <location>
        <begin position="1"/>
        <end position="28"/>
    </location>
</feature>
<dbReference type="AlphaFoldDB" id="A0A834Y168"/>
<evidence type="ECO:0000256" key="1">
    <source>
        <dbReference type="SAM" id="SignalP"/>
    </source>
</evidence>
<protein>
    <recommendedName>
        <fullName evidence="4">Odorant-binding protein</fullName>
    </recommendedName>
</protein>
<dbReference type="OrthoDB" id="10051804at2759"/>
<dbReference type="PANTHER" id="PTHR33964:SF1">
    <property type="entry name" value="RE45066P"/>
    <property type="match status" value="1"/>
</dbReference>
<keyword evidence="1" id="KW-0732">Signal</keyword>
<proteinExistence type="predicted"/>
<comment type="caution">
    <text evidence="2">The sequence shown here is derived from an EMBL/GenBank/DDBJ whole genome shotgun (WGS) entry which is preliminary data.</text>
</comment>
<evidence type="ECO:0008006" key="4">
    <source>
        <dbReference type="Google" id="ProtNLM"/>
    </source>
</evidence>
<organism evidence="2 3">
    <name type="scientific">Aphidius gifuensis</name>
    <name type="common">Parasitoid wasp</name>
    <dbReference type="NCBI Taxonomy" id="684658"/>
    <lineage>
        <taxon>Eukaryota</taxon>
        <taxon>Metazoa</taxon>
        <taxon>Ecdysozoa</taxon>
        <taxon>Arthropoda</taxon>
        <taxon>Hexapoda</taxon>
        <taxon>Insecta</taxon>
        <taxon>Pterygota</taxon>
        <taxon>Neoptera</taxon>
        <taxon>Endopterygota</taxon>
        <taxon>Hymenoptera</taxon>
        <taxon>Apocrita</taxon>
        <taxon>Ichneumonoidea</taxon>
        <taxon>Braconidae</taxon>
        <taxon>Aphidiinae</taxon>
        <taxon>Aphidius</taxon>
    </lineage>
</organism>